<evidence type="ECO:0000256" key="2">
    <source>
        <dbReference type="ARBA" id="ARBA00007362"/>
    </source>
</evidence>
<feature type="domain" description="EamA" evidence="13">
    <location>
        <begin position="148"/>
        <end position="281"/>
    </location>
</feature>
<feature type="transmembrane region" description="Helical" evidence="12">
    <location>
        <begin position="172"/>
        <end position="191"/>
    </location>
</feature>
<dbReference type="InterPro" id="IPR037185">
    <property type="entry name" value="EmrE-like"/>
</dbReference>
<accession>A0ABV9F6T5</accession>
<keyword evidence="4" id="KW-0444">Lipid biosynthesis</keyword>
<evidence type="ECO:0000256" key="12">
    <source>
        <dbReference type="SAM" id="Phobius"/>
    </source>
</evidence>
<dbReference type="InterPro" id="IPR000620">
    <property type="entry name" value="EamA_dom"/>
</dbReference>
<feature type="transmembrane region" description="Helical" evidence="12">
    <location>
        <begin position="212"/>
        <end position="232"/>
    </location>
</feature>
<keyword evidence="11 12" id="KW-0472">Membrane</keyword>
<gene>
    <name evidence="14" type="ORF">ACFO3S_05460</name>
</gene>
<dbReference type="EMBL" id="JBHSEP010000002">
    <property type="protein sequence ID" value="MFC4597678.1"/>
    <property type="molecule type" value="Genomic_DNA"/>
</dbReference>
<protein>
    <submittedName>
        <fullName evidence="14">EamA family transporter</fullName>
    </submittedName>
</protein>
<keyword evidence="5" id="KW-0997">Cell inner membrane</keyword>
<reference evidence="15" key="1">
    <citation type="journal article" date="2019" name="Int. J. Syst. Evol. Microbiol.">
        <title>The Global Catalogue of Microorganisms (GCM) 10K type strain sequencing project: providing services to taxonomists for standard genome sequencing and annotation.</title>
        <authorList>
            <consortium name="The Broad Institute Genomics Platform"/>
            <consortium name="The Broad Institute Genome Sequencing Center for Infectious Disease"/>
            <person name="Wu L."/>
            <person name="Ma J."/>
        </authorList>
    </citation>
    <scope>NUCLEOTIDE SEQUENCE [LARGE SCALE GENOMIC DNA]</scope>
    <source>
        <strain evidence="15">CCUG 49571</strain>
    </source>
</reference>
<organism evidence="14 15">
    <name type="scientific">Cohnella hongkongensis</name>
    <dbReference type="NCBI Taxonomy" id="178337"/>
    <lineage>
        <taxon>Bacteria</taxon>
        <taxon>Bacillati</taxon>
        <taxon>Bacillota</taxon>
        <taxon>Bacilli</taxon>
        <taxon>Bacillales</taxon>
        <taxon>Paenibacillaceae</taxon>
        <taxon>Cohnella</taxon>
    </lineage>
</organism>
<feature type="transmembrane region" description="Helical" evidence="12">
    <location>
        <begin position="91"/>
        <end position="111"/>
    </location>
</feature>
<evidence type="ECO:0000256" key="9">
    <source>
        <dbReference type="ARBA" id="ARBA00022989"/>
    </source>
</evidence>
<name>A0ABV9F6T5_9BACL</name>
<evidence type="ECO:0000313" key="15">
    <source>
        <dbReference type="Proteomes" id="UP001596028"/>
    </source>
</evidence>
<dbReference type="Proteomes" id="UP001596028">
    <property type="component" value="Unassembled WGS sequence"/>
</dbReference>
<feature type="transmembrane region" description="Helical" evidence="12">
    <location>
        <begin position="61"/>
        <end position="79"/>
    </location>
</feature>
<dbReference type="Pfam" id="PF00892">
    <property type="entry name" value="EamA"/>
    <property type="match status" value="1"/>
</dbReference>
<comment type="subcellular location">
    <subcellularLocation>
        <location evidence="1">Cell membrane</location>
        <topology evidence="1">Multi-pass membrane protein</topology>
    </subcellularLocation>
</comment>
<feature type="transmembrane region" description="Helical" evidence="12">
    <location>
        <begin position="117"/>
        <end position="137"/>
    </location>
</feature>
<keyword evidence="7 12" id="KW-0812">Transmembrane</keyword>
<evidence type="ECO:0000313" key="14">
    <source>
        <dbReference type="EMBL" id="MFC4597678.1"/>
    </source>
</evidence>
<feature type="transmembrane region" description="Helical" evidence="12">
    <location>
        <begin position="149"/>
        <end position="166"/>
    </location>
</feature>
<evidence type="ECO:0000256" key="8">
    <source>
        <dbReference type="ARBA" id="ARBA00022985"/>
    </source>
</evidence>
<evidence type="ECO:0000256" key="6">
    <source>
        <dbReference type="ARBA" id="ARBA00022556"/>
    </source>
</evidence>
<feature type="transmembrane region" description="Helical" evidence="12">
    <location>
        <begin position="30"/>
        <end position="49"/>
    </location>
</feature>
<keyword evidence="9 12" id="KW-1133">Transmembrane helix</keyword>
<dbReference type="PANTHER" id="PTHR30561:SF9">
    <property type="entry name" value="4-AMINO-4-DEOXY-L-ARABINOSE-PHOSPHOUNDECAPRENOL FLIPPASE SUBUNIT ARNF-RELATED"/>
    <property type="match status" value="1"/>
</dbReference>
<evidence type="ECO:0000256" key="10">
    <source>
        <dbReference type="ARBA" id="ARBA00023098"/>
    </source>
</evidence>
<evidence type="ECO:0000256" key="3">
    <source>
        <dbReference type="ARBA" id="ARBA00022475"/>
    </source>
</evidence>
<keyword evidence="8" id="KW-0448">Lipopolysaccharide biosynthesis</keyword>
<keyword evidence="10" id="KW-0443">Lipid metabolism</keyword>
<keyword evidence="6" id="KW-0441">Lipid A biosynthesis</keyword>
<dbReference type="SUPFAM" id="SSF103481">
    <property type="entry name" value="Multidrug resistance efflux transporter EmrE"/>
    <property type="match status" value="2"/>
</dbReference>
<dbReference type="PANTHER" id="PTHR30561">
    <property type="entry name" value="SMR FAMILY PROTON-DEPENDENT DRUG EFFLUX TRANSPORTER SUGE"/>
    <property type="match status" value="1"/>
</dbReference>
<comment type="caution">
    <text evidence="14">The sequence shown here is derived from an EMBL/GenBank/DDBJ whole genome shotgun (WGS) entry which is preliminary data.</text>
</comment>
<feature type="transmembrane region" description="Helical" evidence="12">
    <location>
        <begin position="6"/>
        <end position="23"/>
    </location>
</feature>
<comment type="similarity">
    <text evidence="2">Belongs to the EamA transporter family.</text>
</comment>
<keyword evidence="15" id="KW-1185">Reference proteome</keyword>
<evidence type="ECO:0000256" key="7">
    <source>
        <dbReference type="ARBA" id="ARBA00022692"/>
    </source>
</evidence>
<evidence type="ECO:0000256" key="5">
    <source>
        <dbReference type="ARBA" id="ARBA00022519"/>
    </source>
</evidence>
<dbReference type="Gene3D" id="1.10.3730.20">
    <property type="match status" value="2"/>
</dbReference>
<feature type="transmembrane region" description="Helical" evidence="12">
    <location>
        <begin position="238"/>
        <end position="258"/>
    </location>
</feature>
<dbReference type="RefSeq" id="WP_378093112.1">
    <property type="nucleotide sequence ID" value="NZ_JBHSEP010000002.1"/>
</dbReference>
<proteinExistence type="inferred from homology"/>
<evidence type="ECO:0000256" key="11">
    <source>
        <dbReference type="ARBA" id="ARBA00023136"/>
    </source>
</evidence>
<evidence type="ECO:0000256" key="4">
    <source>
        <dbReference type="ARBA" id="ARBA00022516"/>
    </source>
</evidence>
<evidence type="ECO:0000256" key="1">
    <source>
        <dbReference type="ARBA" id="ARBA00004651"/>
    </source>
</evidence>
<dbReference type="InterPro" id="IPR000390">
    <property type="entry name" value="Small_drug/metabolite_transptr"/>
</dbReference>
<sequence>MHSLAILLVLASGIMHAVWNLLTKNSENKALFLWIIFIPSTGLLLPIFLSEILQAGVAPRGYLLLLISMAIQAGYANFLAKSLTYGDMSQVYPMMRGISTFLLPILGVTFLGEHLTVWGWGGLVCIAAGFMVTSGLSFFHSRRRIPTKVILYTVGVGLSTMSYVLVDKINLQHFSPLALLVASNIGFMVGLMPSIRMKQIQWRELWRQSGKVLMLGSLLSPGSYLLFLLAMNLSALTYVAPLREIGTVFGTVAGIYLLHEKKEMLRIVSAAIIFAGIMLIGIWGN</sequence>
<keyword evidence="3" id="KW-1003">Cell membrane</keyword>
<evidence type="ECO:0000259" key="13">
    <source>
        <dbReference type="Pfam" id="PF00892"/>
    </source>
</evidence>
<feature type="transmembrane region" description="Helical" evidence="12">
    <location>
        <begin position="265"/>
        <end position="284"/>
    </location>
</feature>